<dbReference type="InterPro" id="IPR035965">
    <property type="entry name" value="PAS-like_dom_sf"/>
</dbReference>
<dbReference type="InterPro" id="IPR016132">
    <property type="entry name" value="Phyto_chromo_attachment"/>
</dbReference>
<protein>
    <submittedName>
        <fullName evidence="2">PAS domain-containing protein</fullName>
    </submittedName>
</protein>
<evidence type="ECO:0000259" key="1">
    <source>
        <dbReference type="PROSITE" id="PS50046"/>
    </source>
</evidence>
<dbReference type="Gene3D" id="3.30.450.40">
    <property type="match status" value="1"/>
</dbReference>
<evidence type="ECO:0000313" key="3">
    <source>
        <dbReference type="Proteomes" id="UP000245390"/>
    </source>
</evidence>
<dbReference type="InterPro" id="IPR029016">
    <property type="entry name" value="GAF-like_dom_sf"/>
</dbReference>
<sequence length="190" mass="21192">MDTVNLDTCDREPIHLIGKVQPHGALIALNASSFVAEYASVNTGEFVGSPPEAILGKNIAQLIGEENTSQLPDFPLEPSMPDLLKPWFFSFDGRDGTPIKVECLPHRNRDHIILEFLEPEPGPAPVWEDEYLRRGFISELIKPDALHELADASARIIRDVTGFDRVMIYRFAEDKHGEVIAESTSRVLSD</sequence>
<dbReference type="InterPro" id="IPR013654">
    <property type="entry name" value="PAS_2"/>
</dbReference>
<reference evidence="2 3" key="1">
    <citation type="submission" date="2018-05" db="EMBL/GenBank/DDBJ databases">
        <title>Genomic Encyclopedia of Type Strains, Phase IV (KMG-IV): sequencing the most valuable type-strain genomes for metagenomic binning, comparative biology and taxonomic classification.</title>
        <authorList>
            <person name="Goeker M."/>
        </authorList>
    </citation>
    <scope>NUCLEOTIDE SEQUENCE [LARGE SCALE GENOMIC DNA]</scope>
    <source>
        <strain evidence="2 3">DSM 103371</strain>
    </source>
</reference>
<dbReference type="EMBL" id="QGGV01000001">
    <property type="protein sequence ID" value="PWK58215.1"/>
    <property type="molecule type" value="Genomic_DNA"/>
</dbReference>
<organism evidence="2 3">
    <name type="scientific">Silicimonas algicola</name>
    <dbReference type="NCBI Taxonomy" id="1826607"/>
    <lineage>
        <taxon>Bacteria</taxon>
        <taxon>Pseudomonadati</taxon>
        <taxon>Pseudomonadota</taxon>
        <taxon>Alphaproteobacteria</taxon>
        <taxon>Rhodobacterales</taxon>
        <taxon>Paracoccaceae</taxon>
    </lineage>
</organism>
<dbReference type="SUPFAM" id="SSF55785">
    <property type="entry name" value="PYP-like sensor domain (PAS domain)"/>
    <property type="match status" value="1"/>
</dbReference>
<accession>A0A316GDB8</accession>
<proteinExistence type="predicted"/>
<dbReference type="AlphaFoldDB" id="A0A316GDB8"/>
<dbReference type="GO" id="GO:0006355">
    <property type="term" value="P:regulation of DNA-templated transcription"/>
    <property type="evidence" value="ECO:0007669"/>
    <property type="project" value="InterPro"/>
</dbReference>
<dbReference type="RefSeq" id="WP_164721547.1">
    <property type="nucleotide sequence ID" value="NZ_CP034588.1"/>
</dbReference>
<comment type="caution">
    <text evidence="2">The sequence shown here is derived from an EMBL/GenBank/DDBJ whole genome shotgun (WGS) entry which is preliminary data.</text>
</comment>
<feature type="domain" description="Phytochrome chromophore attachment site" evidence="1">
    <location>
        <begin position="145"/>
        <end position="190"/>
    </location>
</feature>
<keyword evidence="3" id="KW-1185">Reference proteome</keyword>
<dbReference type="PROSITE" id="PS50046">
    <property type="entry name" value="PHYTOCHROME_2"/>
    <property type="match status" value="1"/>
</dbReference>
<evidence type="ECO:0000313" key="2">
    <source>
        <dbReference type="EMBL" id="PWK58215.1"/>
    </source>
</evidence>
<gene>
    <name evidence="2" type="ORF">C8D95_10120</name>
</gene>
<dbReference type="Proteomes" id="UP000245390">
    <property type="component" value="Unassembled WGS sequence"/>
</dbReference>
<dbReference type="Pfam" id="PF08446">
    <property type="entry name" value="PAS_2"/>
    <property type="match status" value="1"/>
</dbReference>
<name>A0A316GDB8_9RHOB</name>
<dbReference type="SUPFAM" id="SSF55781">
    <property type="entry name" value="GAF domain-like"/>
    <property type="match status" value="1"/>
</dbReference>
<dbReference type="Gene3D" id="3.30.450.20">
    <property type="entry name" value="PAS domain"/>
    <property type="match status" value="1"/>
</dbReference>